<dbReference type="InterPro" id="IPR008565">
    <property type="entry name" value="TtsA-like_GH18_dom"/>
</dbReference>
<protein>
    <submittedName>
        <fullName evidence="3">Endolysin</fullName>
    </submittedName>
</protein>
<dbReference type="Pfam" id="PF05838">
    <property type="entry name" value="Glyco_hydro_108"/>
    <property type="match status" value="1"/>
</dbReference>
<feature type="domain" description="TtsA-like Glycoside hydrolase family 108" evidence="1">
    <location>
        <begin position="19"/>
        <end position="101"/>
    </location>
</feature>
<organism evidence="3 4">
    <name type="scientific">Pseudomonas phage Zuri</name>
    <dbReference type="NCBI Taxonomy" id="2604899"/>
    <lineage>
        <taxon>Viruses</taxon>
        <taxon>Duplodnaviria</taxon>
        <taxon>Heunggongvirae</taxon>
        <taxon>Uroviricota</taxon>
        <taxon>Caudoviricetes</taxon>
        <taxon>Schitoviridae</taxon>
        <taxon>Zurivirus</taxon>
        <taxon>Zurivirus zuri</taxon>
    </lineage>
</organism>
<dbReference type="Gene3D" id="1.20.141.10">
    <property type="entry name" value="Chitosanase, subunit A, domain 1"/>
    <property type="match status" value="1"/>
</dbReference>
<dbReference type="SUPFAM" id="SSF53955">
    <property type="entry name" value="Lysozyme-like"/>
    <property type="match status" value="1"/>
</dbReference>
<evidence type="ECO:0000313" key="3">
    <source>
        <dbReference type="EMBL" id="QEM41179.1"/>
    </source>
</evidence>
<dbReference type="InterPro" id="IPR023346">
    <property type="entry name" value="Lysozyme-like_dom_sf"/>
</dbReference>
<dbReference type="Pfam" id="PF09374">
    <property type="entry name" value="PG_binding_3"/>
    <property type="match status" value="1"/>
</dbReference>
<evidence type="ECO:0000259" key="1">
    <source>
        <dbReference type="Pfam" id="PF05838"/>
    </source>
</evidence>
<dbReference type="EMBL" id="MK863032">
    <property type="protein sequence ID" value="QEM41179.1"/>
    <property type="molecule type" value="Genomic_DNA"/>
</dbReference>
<keyword evidence="4" id="KW-1185">Reference proteome</keyword>
<gene>
    <name evidence="3" type="ORF">Zuri_86</name>
</gene>
<dbReference type="CDD" id="cd13926">
    <property type="entry name" value="N-acetylmuramidase_GH108"/>
    <property type="match status" value="1"/>
</dbReference>
<evidence type="ECO:0000259" key="2">
    <source>
        <dbReference type="Pfam" id="PF09374"/>
    </source>
</evidence>
<reference evidence="3" key="1">
    <citation type="submission" date="2019-04" db="EMBL/GenBank/DDBJ databases">
        <authorList>
            <person name="Assadpour T."/>
            <person name="Ahmed J."/>
            <person name="Anderson S."/>
            <person name="Espinosa K."/>
            <person name="Gadsden T."/>
            <person name="Graham A."/>
            <person name="Hajjar W."/>
            <person name="Howard T."/>
            <person name="Lacafta O."/>
            <person name="Matney K."/>
            <person name="Matsen K."/>
            <person name="Osu J."/>
            <person name="Rupe E."/>
            <person name="Sang H."/>
            <person name="Wadi S."/>
            <person name="McNeal J."/>
            <person name="Temple L."/>
        </authorList>
    </citation>
    <scope>NUCLEOTIDE SEQUENCE [LARGE SCALE GENOMIC DNA]</scope>
</reference>
<feature type="domain" description="Peptidoglycan binding" evidence="2">
    <location>
        <begin position="105"/>
        <end position="184"/>
    </location>
</feature>
<dbReference type="SMR" id="A0A5C1K5M4"/>
<dbReference type="Proteomes" id="UP000322075">
    <property type="component" value="Segment"/>
</dbReference>
<sequence>MAISKKSIGSHSAVAAIVAAVFAMEGGYVNNPKDPGGETNHGITVAVARQAGYTGSMKELPKDTATNIYVTNYINKPGYGEVITLSPAVGQKVVDAGVNAGIDRSSRWFQNSLNAYNRGGKDYPPINVDGKIGPGSISAYANLQRVRGKVKACELVIKMMDAQQAEHYRSLTNLKEFTVGWMDHRIGNVPLNKCKEDQ</sequence>
<dbReference type="InterPro" id="IPR018537">
    <property type="entry name" value="Peptidoglycan-bd_3"/>
</dbReference>
<evidence type="ECO:0000313" key="4">
    <source>
        <dbReference type="Proteomes" id="UP000322075"/>
    </source>
</evidence>
<accession>A0A5C1K5M4</accession>
<proteinExistence type="predicted"/>
<name>A0A5C1K5M4_9CAUD</name>